<accession>A0A6A4RXS9</accession>
<name>A0A6A4RXS9_SCOMX</name>
<protein>
    <submittedName>
        <fullName evidence="1">Uncharacterized protein</fullName>
    </submittedName>
</protein>
<dbReference type="EMBL" id="VEVO01000022">
    <property type="protein sequence ID" value="KAF0023264.1"/>
    <property type="molecule type" value="Genomic_DNA"/>
</dbReference>
<reference evidence="1 2" key="1">
    <citation type="submission" date="2019-06" db="EMBL/GenBank/DDBJ databases">
        <title>Draft genomes of female and male turbot (Scophthalmus maximus).</title>
        <authorList>
            <person name="Xu H."/>
            <person name="Xu X.-W."/>
            <person name="Shao C."/>
            <person name="Chen S."/>
        </authorList>
    </citation>
    <scope>NUCLEOTIDE SEQUENCE [LARGE SCALE GENOMIC DNA]</scope>
    <source>
        <strain evidence="1">Ysfricsl-2016a</strain>
        <tissue evidence="1">Blood</tissue>
    </source>
</reference>
<evidence type="ECO:0000313" key="2">
    <source>
        <dbReference type="Proteomes" id="UP000438429"/>
    </source>
</evidence>
<organism evidence="1 2">
    <name type="scientific">Scophthalmus maximus</name>
    <name type="common">Turbot</name>
    <name type="synonym">Psetta maxima</name>
    <dbReference type="NCBI Taxonomy" id="52904"/>
    <lineage>
        <taxon>Eukaryota</taxon>
        <taxon>Metazoa</taxon>
        <taxon>Chordata</taxon>
        <taxon>Craniata</taxon>
        <taxon>Vertebrata</taxon>
        <taxon>Euteleostomi</taxon>
        <taxon>Actinopterygii</taxon>
        <taxon>Neopterygii</taxon>
        <taxon>Teleostei</taxon>
        <taxon>Neoteleostei</taxon>
        <taxon>Acanthomorphata</taxon>
        <taxon>Carangaria</taxon>
        <taxon>Pleuronectiformes</taxon>
        <taxon>Pleuronectoidei</taxon>
        <taxon>Scophthalmidae</taxon>
        <taxon>Scophthalmus</taxon>
    </lineage>
</organism>
<proteinExistence type="predicted"/>
<evidence type="ECO:0000313" key="1">
    <source>
        <dbReference type="EMBL" id="KAF0023264.1"/>
    </source>
</evidence>
<gene>
    <name evidence="1" type="ORF">F2P81_023894</name>
</gene>
<dbReference type="AlphaFoldDB" id="A0A6A4RXS9"/>
<dbReference type="Proteomes" id="UP000438429">
    <property type="component" value="Unassembled WGS sequence"/>
</dbReference>
<sequence>MQRPLVERNRSKTHHPAAFRLTSAEMAAAREKVPQCSRTLEVAHLHGEQPPSTAASARDRERCVVRHETTARQLLPCTLILALTKPMSLAYCLKHWRHMLSPYLRISPCLFEQTRLEEGEKTSVSSDLHDEG</sequence>
<comment type="caution">
    <text evidence="1">The sequence shown here is derived from an EMBL/GenBank/DDBJ whole genome shotgun (WGS) entry which is preliminary data.</text>
</comment>